<reference evidence="3" key="1">
    <citation type="submission" date="2017-02" db="EMBL/GenBank/DDBJ databases">
        <title>Natronthermophilus aegyptiacus gen. nov.,sp. nov., an aerobic, extremely halophilic alkalithermophilic archaeon isolated from the athalassohaline Wadi An Natrun, Egypt.</title>
        <authorList>
            <person name="Zhao B."/>
        </authorList>
    </citation>
    <scope>NUCLEOTIDE SEQUENCE [LARGE SCALE GENOMIC DNA]</scope>
    <source>
        <strain evidence="3">JW/NM-HA 15</strain>
    </source>
</reference>
<dbReference type="KEGG" id="naj:B1756_02485"/>
<organism evidence="2 3">
    <name type="scientific">Natrarchaeobaculum aegyptiacum</name>
    <dbReference type="NCBI Taxonomy" id="745377"/>
    <lineage>
        <taxon>Archaea</taxon>
        <taxon>Methanobacteriati</taxon>
        <taxon>Methanobacteriota</taxon>
        <taxon>Stenosarchaea group</taxon>
        <taxon>Halobacteria</taxon>
        <taxon>Halobacteriales</taxon>
        <taxon>Natrialbaceae</taxon>
        <taxon>Natrarchaeobaculum</taxon>
    </lineage>
</organism>
<protein>
    <submittedName>
        <fullName evidence="2">Uncharacterized protein</fullName>
    </submittedName>
</protein>
<dbReference type="RefSeq" id="WP_086887116.1">
    <property type="nucleotide sequence ID" value="NZ_CP019893.1"/>
</dbReference>
<dbReference type="AlphaFoldDB" id="A0A2Z2HP79"/>
<dbReference type="GeneID" id="32892910"/>
<sequence length="81" mass="9041">MFGVLFLLLPIVGAYAVYVDATDRETEGPVWWALLTIVVGYGIGPIAMGVFLVLYLLVHLLEEWWTADGGTDTRAQERSPW</sequence>
<name>A0A2Z2HP79_9EURY</name>
<keyword evidence="1" id="KW-0812">Transmembrane</keyword>
<proteinExistence type="predicted"/>
<gene>
    <name evidence="2" type="ORF">B1756_02485</name>
</gene>
<evidence type="ECO:0000313" key="3">
    <source>
        <dbReference type="Proteomes" id="UP000250088"/>
    </source>
</evidence>
<dbReference type="OrthoDB" id="177574at2157"/>
<accession>A0A2Z2HP79</accession>
<keyword evidence="1" id="KW-0472">Membrane</keyword>
<keyword evidence="3" id="KW-1185">Reference proteome</keyword>
<dbReference type="Proteomes" id="UP000250088">
    <property type="component" value="Chromosome"/>
</dbReference>
<dbReference type="EMBL" id="CP019893">
    <property type="protein sequence ID" value="ARS88732.1"/>
    <property type="molecule type" value="Genomic_DNA"/>
</dbReference>
<keyword evidence="1" id="KW-1133">Transmembrane helix</keyword>
<evidence type="ECO:0000256" key="1">
    <source>
        <dbReference type="SAM" id="Phobius"/>
    </source>
</evidence>
<evidence type="ECO:0000313" key="2">
    <source>
        <dbReference type="EMBL" id="ARS88732.1"/>
    </source>
</evidence>
<feature type="transmembrane region" description="Helical" evidence="1">
    <location>
        <begin position="32"/>
        <end position="58"/>
    </location>
</feature>